<dbReference type="AlphaFoldDB" id="A0A0A7PAX0"/>
<organism evidence="1 2">
    <name type="scientific">Sphingopyxis fribergensis</name>
    <dbReference type="NCBI Taxonomy" id="1515612"/>
    <lineage>
        <taxon>Bacteria</taxon>
        <taxon>Pseudomonadati</taxon>
        <taxon>Pseudomonadota</taxon>
        <taxon>Alphaproteobacteria</taxon>
        <taxon>Sphingomonadales</taxon>
        <taxon>Sphingomonadaceae</taxon>
        <taxon>Sphingopyxis</taxon>
    </lineage>
</organism>
<sequence length="194" mass="21742">MPGATRHTAIIGDAVGMWSKLAWDVDVFRDIQVCYPDEDQPLAYAAINVCIAAASLRDWVKAALEAEAKKAGKIWRDEAFYRSVDAAIPELLSCVAIANTAKHANFRERGWIDGEVVMAYEEGDEDVPPGYVLYHMVAGRQSLGFAVSRFDALCRNWWAFLEANGLDDGQAKMPRWRTNKLNRIFGHHRMTPPS</sequence>
<reference evidence="1 2" key="1">
    <citation type="journal article" date="2015" name="Int. J. Syst. Evol. Microbiol.">
        <title>Description of Sphingopyxis fribergensis sp. nov. - a soil bacterium with the ability to degrade styrene and phenylacetic acid.</title>
        <authorList>
            <person name="Oelschlagel M."/>
            <person name="Ruckert C."/>
            <person name="Kalinowski J."/>
            <person name="Schmidt G."/>
            <person name="Schlomann M."/>
            <person name="Tischler D."/>
        </authorList>
    </citation>
    <scope>NUCLEOTIDE SEQUENCE [LARGE SCALE GENOMIC DNA]</scope>
    <source>
        <strain evidence="1 2">Kp5.2</strain>
    </source>
</reference>
<protein>
    <submittedName>
        <fullName evidence="1">Uncharacterized protein</fullName>
    </submittedName>
</protein>
<dbReference type="HOGENOM" id="CLU_1561645_0_0_5"/>
<dbReference type="KEGG" id="sphk:SKP52_00760"/>
<name>A0A0A7PAX0_9SPHN</name>
<accession>A0A0A7PAX0</accession>
<gene>
    <name evidence="1" type="ORF">SKP52_00760</name>
</gene>
<dbReference type="Proteomes" id="UP000030907">
    <property type="component" value="Chromosome"/>
</dbReference>
<proteinExistence type="predicted"/>
<evidence type="ECO:0000313" key="1">
    <source>
        <dbReference type="EMBL" id="AJA07094.1"/>
    </source>
</evidence>
<dbReference type="EMBL" id="CP009122">
    <property type="protein sequence ID" value="AJA07094.1"/>
    <property type="molecule type" value="Genomic_DNA"/>
</dbReference>
<keyword evidence="2" id="KW-1185">Reference proteome</keyword>
<evidence type="ECO:0000313" key="2">
    <source>
        <dbReference type="Proteomes" id="UP000030907"/>
    </source>
</evidence>